<proteinExistence type="inferred from homology"/>
<evidence type="ECO:0000256" key="3">
    <source>
        <dbReference type="SAM" id="MobiDB-lite"/>
    </source>
</evidence>
<protein>
    <submittedName>
        <fullName evidence="4">Mitochondrial fission regulator 2</fullName>
    </submittedName>
</protein>
<feature type="region of interest" description="Disordered" evidence="3">
    <location>
        <begin position="366"/>
        <end position="529"/>
    </location>
</feature>
<feature type="compositionally biased region" description="Basic and acidic residues" evidence="3">
    <location>
        <begin position="366"/>
        <end position="385"/>
    </location>
</feature>
<dbReference type="Proteomes" id="UP000440578">
    <property type="component" value="Unassembled WGS sequence"/>
</dbReference>
<dbReference type="PANTHER" id="PTHR14215:SF0">
    <property type="entry name" value="WH2 DOMAIN-CONTAINING PROTEIN"/>
    <property type="match status" value="1"/>
</dbReference>
<evidence type="ECO:0000256" key="1">
    <source>
        <dbReference type="ARBA" id="ARBA00005807"/>
    </source>
</evidence>
<feature type="coiled-coil region" evidence="2">
    <location>
        <begin position="231"/>
        <end position="258"/>
    </location>
</feature>
<dbReference type="InterPro" id="IPR007972">
    <property type="entry name" value="Mtfr1"/>
</dbReference>
<evidence type="ECO:0000313" key="5">
    <source>
        <dbReference type="Proteomes" id="UP000440578"/>
    </source>
</evidence>
<feature type="compositionally biased region" description="Polar residues" evidence="3">
    <location>
        <begin position="415"/>
        <end position="427"/>
    </location>
</feature>
<comment type="similarity">
    <text evidence="1">Belongs to the MTFR1 family.</text>
</comment>
<evidence type="ECO:0000313" key="4">
    <source>
        <dbReference type="EMBL" id="KAF0308021.1"/>
    </source>
</evidence>
<accession>A0A6A4X0Z5</accession>
<dbReference type="OrthoDB" id="2133332at2759"/>
<gene>
    <name evidence="4" type="primary">mtfr2_1</name>
    <name evidence="4" type="ORF">FJT64_020676</name>
</gene>
<feature type="region of interest" description="Disordered" evidence="3">
    <location>
        <begin position="316"/>
        <end position="346"/>
    </location>
</feature>
<dbReference type="GO" id="GO:0009060">
    <property type="term" value="P:aerobic respiration"/>
    <property type="evidence" value="ECO:0007669"/>
    <property type="project" value="TreeGrafter"/>
</dbReference>
<keyword evidence="5" id="KW-1185">Reference proteome</keyword>
<reference evidence="4 5" key="1">
    <citation type="submission" date="2019-07" db="EMBL/GenBank/DDBJ databases">
        <title>Draft genome assembly of a fouling barnacle, Amphibalanus amphitrite (Darwin, 1854): The first reference genome for Thecostraca.</title>
        <authorList>
            <person name="Kim W."/>
        </authorList>
    </citation>
    <scope>NUCLEOTIDE SEQUENCE [LARGE SCALE GENOMIC DNA]</scope>
    <source>
        <strain evidence="4">SNU_AA5</strain>
        <tissue evidence="4">Soma without cirri and trophi</tissue>
    </source>
</reference>
<feature type="compositionally biased region" description="Gly residues" evidence="3">
    <location>
        <begin position="278"/>
        <end position="291"/>
    </location>
</feature>
<dbReference type="PANTHER" id="PTHR14215">
    <property type="entry name" value="PROTEIN OF UNKNOWN FUNCTION DUF729"/>
    <property type="match status" value="1"/>
</dbReference>
<comment type="caution">
    <text evidence="4">The sequence shown here is derived from an EMBL/GenBank/DDBJ whole genome shotgun (WGS) entry which is preliminary data.</text>
</comment>
<dbReference type="AlphaFoldDB" id="A0A6A4X0Z5"/>
<dbReference type="GO" id="GO:0000266">
    <property type="term" value="P:mitochondrial fission"/>
    <property type="evidence" value="ECO:0007669"/>
    <property type="project" value="TreeGrafter"/>
</dbReference>
<dbReference type="GO" id="GO:0005739">
    <property type="term" value="C:mitochondrion"/>
    <property type="evidence" value="ECO:0007669"/>
    <property type="project" value="TreeGrafter"/>
</dbReference>
<keyword evidence="2" id="KW-0175">Coiled coil</keyword>
<sequence>MCKIWAQSAQPFSRSGSGTLHVRTCKMGPNGLVHGTLLTGWCSDGISIRQCNADLFYPQPAAVMADSPEEPGAAAGPVSLVRGAVHELRTDLEEVVWLLLTHTGLEASIRAVASEVHALLFRRCGRHRSVVRLVGWLLPLPAVPRPRIRLIRSDSRWSMARSCSQMSMARSASQLSLARSASQMSLTGSLASGDDEPLSARPELCDGESPRADSPTDRRASFFDGDVTESTTVDTAKLQSLEEELAKLRAQVAAIVLERECNEALSLKEQIAKNRAAAGGGAGGDAGGGEGETGDRRLSVPSMTDVLRGMGSVRLKRVREDLTRQSPIPRSPGGTPLRVAPKPADPLDPAALLAAALRRRFAHIQDSPDKEGDDHSPSQHQEKKYSHVQHHQAAPQRQFQLRQKVPPPPPRQTERNQPGAANSTTPLFGQHILRPSGRRRILGDRTATWPAPGDSGAAERDLPATTQNGASRGDKSAMSAVKEESNSPEWDSEADKRLGLDVASAKTTSKSERTTPAVKESLESGVSKV</sequence>
<feature type="region of interest" description="Disordered" evidence="3">
    <location>
        <begin position="277"/>
        <end position="302"/>
    </location>
</feature>
<organism evidence="4 5">
    <name type="scientific">Amphibalanus amphitrite</name>
    <name type="common">Striped barnacle</name>
    <name type="synonym">Balanus amphitrite</name>
    <dbReference type="NCBI Taxonomy" id="1232801"/>
    <lineage>
        <taxon>Eukaryota</taxon>
        <taxon>Metazoa</taxon>
        <taxon>Ecdysozoa</taxon>
        <taxon>Arthropoda</taxon>
        <taxon>Crustacea</taxon>
        <taxon>Multicrustacea</taxon>
        <taxon>Cirripedia</taxon>
        <taxon>Thoracica</taxon>
        <taxon>Thoracicalcarea</taxon>
        <taxon>Balanomorpha</taxon>
        <taxon>Balanoidea</taxon>
        <taxon>Balanidae</taxon>
        <taxon>Amphibalaninae</taxon>
        <taxon>Amphibalanus</taxon>
    </lineage>
</organism>
<feature type="compositionally biased region" description="Basic and acidic residues" evidence="3">
    <location>
        <begin position="208"/>
        <end position="221"/>
    </location>
</feature>
<evidence type="ECO:0000256" key="2">
    <source>
        <dbReference type="SAM" id="Coils"/>
    </source>
</evidence>
<dbReference type="EMBL" id="VIIS01000516">
    <property type="protein sequence ID" value="KAF0308021.1"/>
    <property type="molecule type" value="Genomic_DNA"/>
</dbReference>
<feature type="region of interest" description="Disordered" evidence="3">
    <location>
        <begin position="186"/>
        <end position="222"/>
    </location>
</feature>
<name>A0A6A4X0Z5_AMPAM</name>